<gene>
    <name evidence="9" type="ORF">AK88_00612</name>
</gene>
<dbReference type="Pfam" id="PF04511">
    <property type="entry name" value="DER1"/>
    <property type="match status" value="1"/>
</dbReference>
<sequence>MFLLRRLLAPLCIIIVSVSHQNAKVCSNKFQANVLNSGTRVGEQPPWGTTALKRDTKRKNGLFKNDKKQNATSQYGYYFTKEKNKIVKKKKKKFSLNYSRDPKTATRGTKRIKIKTKTKLRSPLLFISPLSTSLNEINESVKALFNLDYIENSYLYSYIKSFKRTPPLTKLYLLGTFILSICMHVNKNIYKLIVFDFEKVFYQRQVWRLITPYFYIGNLYLQYILMFNYLHIYMSSVEIAHYKNPEDLLTFLTFGYLSNLLFIIIASMYNENVMNLQGYVNEVKRIFFSGGKSISAKANTDVRITKEQYNHLGYVFSTYILYYWSRINEGTLINCFELFLIKAEYVPFFFIIQNVLLYNEFSLFEVASILSSYFFFTYEKYFQLNFVRRFNLALLKALRLYPMYEAYREEYE</sequence>
<feature type="transmembrane region" description="Helical" evidence="7">
    <location>
        <begin position="210"/>
        <end position="229"/>
    </location>
</feature>
<dbReference type="OMA" id="ASMYNEN"/>
<evidence type="ECO:0000256" key="8">
    <source>
        <dbReference type="SAM" id="SignalP"/>
    </source>
</evidence>
<comment type="subcellular location">
    <subcellularLocation>
        <location evidence="1 7">Endoplasmic reticulum membrane</location>
        <topology evidence="1 7">Multi-pass membrane protein</topology>
    </subcellularLocation>
</comment>
<organism evidence="9 10">
    <name type="scientific">Plasmodium fragile</name>
    <dbReference type="NCBI Taxonomy" id="5857"/>
    <lineage>
        <taxon>Eukaryota</taxon>
        <taxon>Sar</taxon>
        <taxon>Alveolata</taxon>
        <taxon>Apicomplexa</taxon>
        <taxon>Aconoidasida</taxon>
        <taxon>Haemosporida</taxon>
        <taxon>Plasmodiidae</taxon>
        <taxon>Plasmodium</taxon>
        <taxon>Plasmodium (Plasmodium)</taxon>
    </lineage>
</organism>
<comment type="caution">
    <text evidence="7">Lacks conserved residue(s) required for the propagation of feature annotation.</text>
</comment>
<accession>A0A0D9QRH7</accession>
<evidence type="ECO:0000256" key="1">
    <source>
        <dbReference type="ARBA" id="ARBA00004477"/>
    </source>
</evidence>
<protein>
    <recommendedName>
        <fullName evidence="7">Derlin</fullName>
    </recommendedName>
</protein>
<comment type="similarity">
    <text evidence="2 7">Belongs to the derlin family.</text>
</comment>
<evidence type="ECO:0000256" key="6">
    <source>
        <dbReference type="ARBA" id="ARBA00023136"/>
    </source>
</evidence>
<dbReference type="AlphaFoldDB" id="A0A0D9QRH7"/>
<feature type="chain" id="PRO_5002343840" description="Derlin" evidence="8">
    <location>
        <begin position="20"/>
        <end position="412"/>
    </location>
</feature>
<dbReference type="InterPro" id="IPR007599">
    <property type="entry name" value="DER1"/>
</dbReference>
<keyword evidence="4 7" id="KW-0256">Endoplasmic reticulum</keyword>
<feature type="signal peptide" evidence="8">
    <location>
        <begin position="1"/>
        <end position="19"/>
    </location>
</feature>
<evidence type="ECO:0000256" key="4">
    <source>
        <dbReference type="ARBA" id="ARBA00022824"/>
    </source>
</evidence>
<evidence type="ECO:0000256" key="2">
    <source>
        <dbReference type="ARBA" id="ARBA00008917"/>
    </source>
</evidence>
<dbReference type="GO" id="GO:0005789">
    <property type="term" value="C:endoplasmic reticulum membrane"/>
    <property type="evidence" value="ECO:0007669"/>
    <property type="project" value="UniProtKB-SubCell"/>
</dbReference>
<proteinExistence type="inferred from homology"/>
<feature type="transmembrane region" description="Helical" evidence="7">
    <location>
        <begin position="249"/>
        <end position="269"/>
    </location>
</feature>
<evidence type="ECO:0000256" key="5">
    <source>
        <dbReference type="ARBA" id="ARBA00022989"/>
    </source>
</evidence>
<dbReference type="RefSeq" id="XP_012333683.1">
    <property type="nucleotide sequence ID" value="XM_012478260.1"/>
</dbReference>
<keyword evidence="6 7" id="KW-0472">Membrane</keyword>
<keyword evidence="5 7" id="KW-1133">Transmembrane helix</keyword>
<comment type="function">
    <text evidence="7">May be involved in the degradation of misfolded endoplasmic reticulum (ER) luminal proteins.</text>
</comment>
<dbReference type="VEuPathDB" id="PlasmoDB:AK88_00612"/>
<dbReference type="EMBL" id="KQ001649">
    <property type="protein sequence ID" value="KJP89654.1"/>
    <property type="molecule type" value="Genomic_DNA"/>
</dbReference>
<evidence type="ECO:0000313" key="10">
    <source>
        <dbReference type="Proteomes" id="UP000054561"/>
    </source>
</evidence>
<dbReference type="PANTHER" id="PTHR11009">
    <property type="entry name" value="DER1-LIKE PROTEIN, DERLIN"/>
    <property type="match status" value="1"/>
</dbReference>
<reference evidence="9 10" key="1">
    <citation type="submission" date="2014-03" db="EMBL/GenBank/DDBJ databases">
        <title>The Genome Sequence of Plasmodium fragile nilgiri.</title>
        <authorList>
            <consortium name="The Broad Institute Genomics Platform"/>
            <consortium name="The Broad Institute Genome Sequencing Center for Infectious Disease"/>
            <person name="Neafsey D."/>
            <person name="Duraisingh M."/>
            <person name="Young S.K."/>
            <person name="Zeng Q."/>
            <person name="Gargeya S."/>
            <person name="Abouelleil A."/>
            <person name="Alvarado L."/>
            <person name="Chapman S.B."/>
            <person name="Gainer-Dewar J."/>
            <person name="Goldberg J."/>
            <person name="Griggs A."/>
            <person name="Gujja S."/>
            <person name="Hansen M."/>
            <person name="Howarth C."/>
            <person name="Imamovic A."/>
            <person name="Larimer J."/>
            <person name="Pearson M."/>
            <person name="Poon T.W."/>
            <person name="Priest M."/>
            <person name="Roberts A."/>
            <person name="Saif S."/>
            <person name="Shea T."/>
            <person name="Sykes S."/>
            <person name="Wortman J."/>
            <person name="Nusbaum C."/>
            <person name="Birren B."/>
        </authorList>
    </citation>
    <scope>NUCLEOTIDE SEQUENCE [LARGE SCALE GENOMIC DNA]</scope>
    <source>
        <strain evidence="10">nilgiri</strain>
    </source>
</reference>
<dbReference type="Proteomes" id="UP000054561">
    <property type="component" value="Unassembled WGS sequence"/>
</dbReference>
<dbReference type="GO" id="GO:0006950">
    <property type="term" value="P:response to stress"/>
    <property type="evidence" value="ECO:0007669"/>
    <property type="project" value="UniProtKB-ARBA"/>
</dbReference>
<evidence type="ECO:0000256" key="3">
    <source>
        <dbReference type="ARBA" id="ARBA00022692"/>
    </source>
</evidence>
<name>A0A0D9QRH7_PLAFR</name>
<keyword evidence="10" id="KW-1185">Reference proteome</keyword>
<evidence type="ECO:0000313" key="9">
    <source>
        <dbReference type="EMBL" id="KJP89654.1"/>
    </source>
</evidence>
<dbReference type="OrthoDB" id="1716531at2759"/>
<keyword evidence="8" id="KW-0732">Signal</keyword>
<evidence type="ECO:0000256" key="7">
    <source>
        <dbReference type="RuleBase" id="RU363059"/>
    </source>
</evidence>
<keyword evidence="3 7" id="KW-0812">Transmembrane</keyword>
<dbReference type="GeneID" id="24265926"/>
<feature type="transmembrane region" description="Helical" evidence="7">
    <location>
        <begin position="171"/>
        <end position="189"/>
    </location>
</feature>